<proteinExistence type="predicted"/>
<feature type="compositionally biased region" description="Polar residues" evidence="1">
    <location>
        <begin position="1"/>
        <end position="18"/>
    </location>
</feature>
<sequence>MSNLLHTNRNLSDLQPESTFDDKNLNNNEEKENKDTKITKKRAEKSVNMKIGKSARDFLVAMVMLSYAKNQKDAVNILVAKFKESLTPAEAQLFDQQLAILKNKPTGRMLG</sequence>
<evidence type="ECO:0000313" key="2">
    <source>
        <dbReference type="EMBL" id="OXC22265.1"/>
    </source>
</evidence>
<dbReference type="RefSeq" id="WP_089150355.1">
    <property type="nucleotide sequence ID" value="NZ_LYQW01000029.1"/>
</dbReference>
<name>A0A854PQC1_9LACO</name>
<dbReference type="Pfam" id="PF17363">
    <property type="entry name" value="DUF5388"/>
    <property type="match status" value="1"/>
</dbReference>
<gene>
    <name evidence="2" type="ORF">AYP82_09485</name>
</gene>
<protein>
    <submittedName>
        <fullName evidence="2">Uncharacterized protein</fullName>
    </submittedName>
</protein>
<feature type="region of interest" description="Disordered" evidence="1">
    <location>
        <begin position="1"/>
        <end position="44"/>
    </location>
</feature>
<reference evidence="2 3" key="1">
    <citation type="submission" date="2016-05" db="EMBL/GenBank/DDBJ databases">
        <authorList>
            <person name="Johnson T.J."/>
            <person name="Youmans B.P."/>
            <person name="Case K.A."/>
        </authorList>
    </citation>
    <scope>NUCLEOTIDE SEQUENCE [LARGE SCALE GENOMIC DNA]</scope>
    <source>
        <strain evidence="2 3">UMNLC6</strain>
    </source>
</reference>
<comment type="caution">
    <text evidence="2">The sequence shown here is derived from an EMBL/GenBank/DDBJ whole genome shotgun (WGS) entry which is preliminary data.</text>
</comment>
<accession>A0A854PQC1</accession>
<feature type="compositionally biased region" description="Basic and acidic residues" evidence="1">
    <location>
        <begin position="20"/>
        <end position="38"/>
    </location>
</feature>
<evidence type="ECO:0000256" key="1">
    <source>
        <dbReference type="SAM" id="MobiDB-lite"/>
    </source>
</evidence>
<dbReference type="Proteomes" id="UP000198437">
    <property type="component" value="Unassembled WGS sequence"/>
</dbReference>
<dbReference type="InterPro" id="IPR035528">
    <property type="entry name" value="DUF5388"/>
</dbReference>
<dbReference type="EMBL" id="LYQW01000029">
    <property type="protein sequence ID" value="OXC22265.1"/>
    <property type="molecule type" value="Genomic_DNA"/>
</dbReference>
<evidence type="ECO:0000313" key="3">
    <source>
        <dbReference type="Proteomes" id="UP000198437"/>
    </source>
</evidence>
<dbReference type="AlphaFoldDB" id="A0A854PQC1"/>
<organism evidence="2 3">
    <name type="scientific">Lactobacillus crispatus</name>
    <dbReference type="NCBI Taxonomy" id="47770"/>
    <lineage>
        <taxon>Bacteria</taxon>
        <taxon>Bacillati</taxon>
        <taxon>Bacillota</taxon>
        <taxon>Bacilli</taxon>
        <taxon>Lactobacillales</taxon>
        <taxon>Lactobacillaceae</taxon>
        <taxon>Lactobacillus</taxon>
    </lineage>
</organism>